<dbReference type="InterPro" id="IPR047088">
    <property type="entry name" value="ORC5_C"/>
</dbReference>
<dbReference type="Pfam" id="PF14630">
    <property type="entry name" value="ORC5_C"/>
    <property type="match status" value="1"/>
</dbReference>
<evidence type="ECO:0000313" key="8">
    <source>
        <dbReference type="Proteomes" id="UP000186601"/>
    </source>
</evidence>
<dbReference type="Pfam" id="PF21639">
    <property type="entry name" value="ORC5_lid"/>
    <property type="match status" value="1"/>
</dbReference>
<evidence type="ECO:0000259" key="5">
    <source>
        <dbReference type="Pfam" id="PF14630"/>
    </source>
</evidence>
<comment type="subcellular location">
    <subcellularLocation>
        <location evidence="1">Nucleus</location>
    </subcellularLocation>
</comment>
<comment type="caution">
    <text evidence="7">The sequence shown here is derived from an EMBL/GenBank/DDBJ whole genome shotgun (WGS) entry which is preliminary data.</text>
</comment>
<keyword evidence="2" id="KW-0235">DNA replication</keyword>
<proteinExistence type="predicted"/>
<dbReference type="GO" id="GO:0003688">
    <property type="term" value="F:DNA replication origin binding"/>
    <property type="evidence" value="ECO:0007669"/>
    <property type="project" value="TreeGrafter"/>
</dbReference>
<evidence type="ECO:0008006" key="9">
    <source>
        <dbReference type="Google" id="ProtNLM"/>
    </source>
</evidence>
<reference evidence="7 8" key="1">
    <citation type="submission" date="2018-02" db="EMBL/GenBank/DDBJ databases">
        <title>Genome sequence of the basidiomycete white-rot fungus Phlebia centrifuga.</title>
        <authorList>
            <person name="Granchi Z."/>
            <person name="Peng M."/>
            <person name="de Vries R.P."/>
            <person name="Hilden K."/>
            <person name="Makela M.R."/>
            <person name="Grigoriev I."/>
            <person name="Riley R."/>
        </authorList>
    </citation>
    <scope>NUCLEOTIDE SEQUENCE [LARGE SCALE GENOMIC DNA]</scope>
    <source>
        <strain evidence="7 8">FBCC195</strain>
    </source>
</reference>
<feature type="domain" description="ORC5 lid" evidence="6">
    <location>
        <begin position="242"/>
        <end position="281"/>
    </location>
</feature>
<dbReference type="OrthoDB" id="365981at2759"/>
<evidence type="ECO:0000313" key="7">
    <source>
        <dbReference type="EMBL" id="PSS30962.1"/>
    </source>
</evidence>
<protein>
    <recommendedName>
        <fullName evidence="9">Origin recognition complex subunit 5</fullName>
    </recommendedName>
</protein>
<feature type="domain" description="Origin recognition complex subunit 5 C-terminal" evidence="5">
    <location>
        <begin position="391"/>
        <end position="549"/>
    </location>
</feature>
<sequence>MEGYEEFRYQLNSLISTYPPSFIYIHDPAAPRVTGSVIRSILNDLTRSDEVHLFYAQINAVSCFNPRLLFDTILNALAEWSPSWEEGCSNWSGPAEFQGHRFNESFDAFLHGLRAIRTSIKTSKHSGEAKGKARAMDTNETEFRLVLVVERAERLKETMPELLVPLSRLSELSQVDITTILFSDVRWEQIRPSLGAAPDPYFIDIPPLSKQAVLTRLLSLYPPTPSTIVDANTYHPNLKPLYNQFLSTIYSICSPFTADPDELAYIAAARWPGFVQPVLDEYARHRNGRIWEVPESEAEDGSDDIELNEIKAGEPEVMPPAEDTRMRLIKAFRDSFIVALEQLYPRQISALSWSQVNYPPENFLSKPPNEVPSIPVRLPDIDSGGTLLSGLPRMAKFVLVASFLASTNPPKTDLRMFGRGPDERAKRRRKKGGSPRKSVAKGTAVKVPQRLLGPLPFPLDRMIAILGVLLEENDVDTRPPAPEYSIPGEYTEMEISRVAVYAQVMELASMHLLHRVSAADKLEMSPVFKCGIGYDAALALSKEMKIGLNDIIWETDDSYA</sequence>
<dbReference type="AlphaFoldDB" id="A0A2R6RLR9"/>
<feature type="region of interest" description="Disordered" evidence="4">
    <location>
        <begin position="411"/>
        <end position="442"/>
    </location>
</feature>
<organism evidence="7 8">
    <name type="scientific">Hermanssonia centrifuga</name>
    <dbReference type="NCBI Taxonomy" id="98765"/>
    <lineage>
        <taxon>Eukaryota</taxon>
        <taxon>Fungi</taxon>
        <taxon>Dikarya</taxon>
        <taxon>Basidiomycota</taxon>
        <taxon>Agaricomycotina</taxon>
        <taxon>Agaricomycetes</taxon>
        <taxon>Polyporales</taxon>
        <taxon>Meruliaceae</taxon>
        <taxon>Hermanssonia</taxon>
    </lineage>
</organism>
<dbReference type="Proteomes" id="UP000186601">
    <property type="component" value="Unassembled WGS sequence"/>
</dbReference>
<evidence type="ECO:0000256" key="4">
    <source>
        <dbReference type="SAM" id="MobiDB-lite"/>
    </source>
</evidence>
<dbReference type="InterPro" id="IPR020796">
    <property type="entry name" value="ORC5"/>
</dbReference>
<name>A0A2R6RLR9_9APHY</name>
<accession>A0A2R6RLR9</accession>
<keyword evidence="3" id="KW-0539">Nucleus</keyword>
<dbReference type="PANTHER" id="PTHR12705">
    <property type="entry name" value="ORIGIN RECOGNITION COMPLEX SUBUNIT 5"/>
    <property type="match status" value="1"/>
</dbReference>
<dbReference type="PANTHER" id="PTHR12705:SF0">
    <property type="entry name" value="ORIGIN RECOGNITION COMPLEX SUBUNIT 5"/>
    <property type="match status" value="1"/>
</dbReference>
<feature type="compositionally biased region" description="Basic and acidic residues" evidence="4">
    <location>
        <begin position="412"/>
        <end position="425"/>
    </location>
</feature>
<keyword evidence="8" id="KW-1185">Reference proteome</keyword>
<dbReference type="InterPro" id="IPR048866">
    <property type="entry name" value="ORC5_lid"/>
</dbReference>
<dbReference type="EMBL" id="MLYV02000230">
    <property type="protein sequence ID" value="PSS30962.1"/>
    <property type="molecule type" value="Genomic_DNA"/>
</dbReference>
<evidence type="ECO:0000256" key="2">
    <source>
        <dbReference type="ARBA" id="ARBA00022705"/>
    </source>
</evidence>
<evidence type="ECO:0000259" key="6">
    <source>
        <dbReference type="Pfam" id="PF21639"/>
    </source>
</evidence>
<evidence type="ECO:0000256" key="3">
    <source>
        <dbReference type="ARBA" id="ARBA00023242"/>
    </source>
</evidence>
<dbReference type="STRING" id="98765.A0A2R6RLR9"/>
<evidence type="ECO:0000256" key="1">
    <source>
        <dbReference type="ARBA" id="ARBA00004123"/>
    </source>
</evidence>
<dbReference type="GO" id="GO:0005664">
    <property type="term" value="C:nuclear origin of replication recognition complex"/>
    <property type="evidence" value="ECO:0007669"/>
    <property type="project" value="TreeGrafter"/>
</dbReference>
<dbReference type="GO" id="GO:0006270">
    <property type="term" value="P:DNA replication initiation"/>
    <property type="evidence" value="ECO:0007669"/>
    <property type="project" value="TreeGrafter"/>
</dbReference>
<gene>
    <name evidence="7" type="ORF">PHLCEN_2v2487</name>
</gene>